<evidence type="ECO:0000313" key="3">
    <source>
        <dbReference type="Proteomes" id="UP000540506"/>
    </source>
</evidence>
<dbReference type="InterPro" id="IPR011600">
    <property type="entry name" value="Pept_C14_caspase"/>
</dbReference>
<dbReference type="GO" id="GO:0006508">
    <property type="term" value="P:proteolysis"/>
    <property type="evidence" value="ECO:0007669"/>
    <property type="project" value="InterPro"/>
</dbReference>
<keyword evidence="3" id="KW-1185">Reference proteome</keyword>
<dbReference type="Gene3D" id="3.40.50.1460">
    <property type="match status" value="1"/>
</dbReference>
<dbReference type="Pfam" id="PF00656">
    <property type="entry name" value="Peptidase_C14"/>
    <property type="match status" value="1"/>
</dbReference>
<evidence type="ECO:0000313" key="2">
    <source>
        <dbReference type="EMBL" id="MBB4921960.1"/>
    </source>
</evidence>
<gene>
    <name evidence="2" type="ORF">FHR34_000953</name>
</gene>
<dbReference type="GO" id="GO:0004197">
    <property type="term" value="F:cysteine-type endopeptidase activity"/>
    <property type="evidence" value="ECO:0007669"/>
    <property type="project" value="InterPro"/>
</dbReference>
<dbReference type="AlphaFoldDB" id="A0A7W7VU07"/>
<name>A0A7W7VU07_KITKI</name>
<dbReference type="NCBIfam" id="NF047832">
    <property type="entry name" value="caspase_w_EACC1"/>
    <property type="match status" value="1"/>
</dbReference>
<protein>
    <recommendedName>
        <fullName evidence="1">Peptidase C14 caspase domain-containing protein</fullName>
    </recommendedName>
</protein>
<organism evidence="2 3">
    <name type="scientific">Kitasatospora kifunensis</name>
    <name type="common">Streptomyces kifunensis</name>
    <dbReference type="NCBI Taxonomy" id="58351"/>
    <lineage>
        <taxon>Bacteria</taxon>
        <taxon>Bacillati</taxon>
        <taxon>Actinomycetota</taxon>
        <taxon>Actinomycetes</taxon>
        <taxon>Kitasatosporales</taxon>
        <taxon>Streptomycetaceae</taxon>
        <taxon>Kitasatospora</taxon>
    </lineage>
</organism>
<reference evidence="2 3" key="1">
    <citation type="submission" date="2020-08" db="EMBL/GenBank/DDBJ databases">
        <title>Sequencing the genomes of 1000 actinobacteria strains.</title>
        <authorList>
            <person name="Klenk H.-P."/>
        </authorList>
    </citation>
    <scope>NUCLEOTIDE SEQUENCE [LARGE SCALE GENOMIC DNA]</scope>
    <source>
        <strain evidence="2 3">DSM 41654</strain>
    </source>
</reference>
<dbReference type="RefSeq" id="WP_184934212.1">
    <property type="nucleotide sequence ID" value="NZ_JACHJV010000001.1"/>
</dbReference>
<dbReference type="Proteomes" id="UP000540506">
    <property type="component" value="Unassembled WGS sequence"/>
</dbReference>
<evidence type="ECO:0000259" key="1">
    <source>
        <dbReference type="Pfam" id="PF00656"/>
    </source>
</evidence>
<proteinExistence type="predicted"/>
<dbReference type="EMBL" id="JACHJV010000001">
    <property type="protein sequence ID" value="MBB4921960.1"/>
    <property type="molecule type" value="Genomic_DNA"/>
</dbReference>
<feature type="domain" description="Peptidase C14 caspase" evidence="1">
    <location>
        <begin position="11"/>
        <end position="224"/>
    </location>
</feature>
<comment type="caution">
    <text evidence="2">The sequence shown here is derived from an EMBL/GenBank/DDBJ whole genome shotgun (WGS) entry which is preliminary data.</text>
</comment>
<sequence>MRTDAADRSTSLAVLIGSASYEDPSYLQVVAAANSARHMARMLTNPALGNWPIERVVTIIDPQSARDVAKRLRSLVSQLEGELLLYFAGHGVLNEDLDLCLVLKDTDPDNLDYTGLTWPQVRKLLLASPARVKAVILDCCYSGQAITALSGTDSPLADGTAVRGVYTLTAADGTADVVPAAQQSESCTSFTAQLLELVHAGIPSEREQLTFQTLYPHLKRRLAERGLPEPNQRGIDTADAFVLALNVQAQAGASPRPDGWPDPAQIDTAKDYVQALRHLRMILGASQAEVSERSNGELSIGRISRLLRAPSLPRPWATVSLYLKACGAPADEEARWHNAWQRLAAQTPARVARVAEPQLEPEPATRRSWWRRR</sequence>
<accession>A0A7W7VU07</accession>